<dbReference type="Proteomes" id="UP001187192">
    <property type="component" value="Unassembled WGS sequence"/>
</dbReference>
<evidence type="ECO:0000313" key="2">
    <source>
        <dbReference type="Proteomes" id="UP001187192"/>
    </source>
</evidence>
<name>A0AA88AAV6_FICCA</name>
<reference evidence="1" key="1">
    <citation type="submission" date="2023-07" db="EMBL/GenBank/DDBJ databases">
        <title>draft genome sequence of fig (Ficus carica).</title>
        <authorList>
            <person name="Takahashi T."/>
            <person name="Nishimura K."/>
        </authorList>
    </citation>
    <scope>NUCLEOTIDE SEQUENCE</scope>
</reference>
<keyword evidence="2" id="KW-1185">Reference proteome</keyword>
<protein>
    <submittedName>
        <fullName evidence="1">Uncharacterized protein</fullName>
    </submittedName>
</protein>
<organism evidence="1 2">
    <name type="scientific">Ficus carica</name>
    <name type="common">Common fig</name>
    <dbReference type="NCBI Taxonomy" id="3494"/>
    <lineage>
        <taxon>Eukaryota</taxon>
        <taxon>Viridiplantae</taxon>
        <taxon>Streptophyta</taxon>
        <taxon>Embryophyta</taxon>
        <taxon>Tracheophyta</taxon>
        <taxon>Spermatophyta</taxon>
        <taxon>Magnoliopsida</taxon>
        <taxon>eudicotyledons</taxon>
        <taxon>Gunneridae</taxon>
        <taxon>Pentapetalae</taxon>
        <taxon>rosids</taxon>
        <taxon>fabids</taxon>
        <taxon>Rosales</taxon>
        <taxon>Moraceae</taxon>
        <taxon>Ficeae</taxon>
        <taxon>Ficus</taxon>
    </lineage>
</organism>
<dbReference type="EMBL" id="BTGU01000011">
    <property type="protein sequence ID" value="GMN40471.1"/>
    <property type="molecule type" value="Genomic_DNA"/>
</dbReference>
<dbReference type="AlphaFoldDB" id="A0AA88AAV6"/>
<proteinExistence type="predicted"/>
<sequence length="79" mass="8875">MLNSLGLTRDGVFISARDNMMLRRMFGMQCHGRVKCRQEDVATFVASCNQLGSQCVSPFLNVESKEAHDTLKSTRDYGD</sequence>
<accession>A0AA88AAV6</accession>
<gene>
    <name evidence="1" type="ORF">TIFTF001_009691</name>
</gene>
<comment type="caution">
    <text evidence="1">The sequence shown here is derived from an EMBL/GenBank/DDBJ whole genome shotgun (WGS) entry which is preliminary data.</text>
</comment>
<evidence type="ECO:0000313" key="1">
    <source>
        <dbReference type="EMBL" id="GMN40471.1"/>
    </source>
</evidence>